<evidence type="ECO:0000313" key="4">
    <source>
        <dbReference type="Proteomes" id="UP000826921"/>
    </source>
</evidence>
<reference evidence="3" key="1">
    <citation type="submission" date="2021-07" db="EMBL/GenBank/DDBJ databases">
        <title>Occurrence of streptococci in the human mouth that bind to a non-human glycan.</title>
        <authorList>
            <person name="Cross B."/>
            <person name="Thamadilok S."/>
            <person name="Bensing B."/>
            <person name="Sasmal A."/>
            <person name="Khedri Z."/>
            <person name="Deng L."/>
            <person name="Yu H."/>
            <person name="Mehta A."/>
            <person name="Aluvathingal J."/>
            <person name="Nadendla S."/>
            <person name="Vickerman M."/>
            <person name="Chen X."/>
            <person name="Dewhirst F."/>
            <person name="Gill A."/>
            <person name="Lettrichova I."/>
            <person name="Diaz S."/>
            <person name="Gill S."/>
            <person name="Tettelin H."/>
            <person name="Iverson T."/>
            <person name="Sullam P."/>
            <person name="Varki A."/>
            <person name="Ruhl S."/>
        </authorList>
    </citation>
    <scope>NUCLEOTIDE SEQUENCE</scope>
    <source>
        <strain evidence="3">SK9</strain>
    </source>
</reference>
<accession>A0AB35FQC4</accession>
<comment type="caution">
    <text evidence="3">The sequence shown here is derived from an EMBL/GenBank/DDBJ whole genome shotgun (WGS) entry which is preliminary data.</text>
</comment>
<dbReference type="RefSeq" id="WP_061596288.1">
    <property type="nucleotide sequence ID" value="NZ_JAHZQA010000001.1"/>
</dbReference>
<evidence type="ECO:0000256" key="2">
    <source>
        <dbReference type="SAM" id="Phobius"/>
    </source>
</evidence>
<gene>
    <name evidence="3" type="ORF">K1I74_00775</name>
</gene>
<keyword evidence="2" id="KW-0812">Transmembrane</keyword>
<evidence type="ECO:0000313" key="3">
    <source>
        <dbReference type="EMBL" id="MBZ2126594.1"/>
    </source>
</evidence>
<keyword evidence="2" id="KW-1133">Transmembrane helix</keyword>
<name>A0AB35FQC4_STRGN</name>
<organism evidence="3 4">
    <name type="scientific">Streptococcus gordonii</name>
    <dbReference type="NCBI Taxonomy" id="1302"/>
    <lineage>
        <taxon>Bacteria</taxon>
        <taxon>Bacillati</taxon>
        <taxon>Bacillota</taxon>
        <taxon>Bacilli</taxon>
        <taxon>Lactobacillales</taxon>
        <taxon>Streptococcaceae</taxon>
        <taxon>Streptococcus</taxon>
    </lineage>
</organism>
<evidence type="ECO:0000256" key="1">
    <source>
        <dbReference type="SAM" id="MobiDB-lite"/>
    </source>
</evidence>
<dbReference type="EMBL" id="JAHZQA010000001">
    <property type="protein sequence ID" value="MBZ2126594.1"/>
    <property type="molecule type" value="Genomic_DNA"/>
</dbReference>
<sequence>MTREDKQPFAVPEEPQMQEAYPEEPQGDQLEGTVEMRSKRNWKKIILLSMLALIIMLCGVISLSFGKIAGYAWGKSVQTAKESQRFELLNRVKEESKKTKTGFVSKKNDVIFLWTLKDLGLLSYNNSSKLGLTADQIVENYGLASDAIYNQDGLRLSWTNLIGSNQQDLSFEFEKYNNNYYLKSISIRDLYGLSSKKTSKEQKENSDDSAYEFRLTTEEYQNLMKGDKNTGKGGTPLSEILKKHRASVEIETEKKITSEGEEYKSNRVLANVTYQVDGDYKTLLFVAQPDGEFLYIGSKRF</sequence>
<dbReference type="Proteomes" id="UP000826921">
    <property type="component" value="Unassembled WGS sequence"/>
</dbReference>
<feature type="transmembrane region" description="Helical" evidence="2">
    <location>
        <begin position="45"/>
        <end position="65"/>
    </location>
</feature>
<dbReference type="AlphaFoldDB" id="A0AB35FQC4"/>
<proteinExistence type="predicted"/>
<protein>
    <recommendedName>
        <fullName evidence="5">Lipoprotein</fullName>
    </recommendedName>
</protein>
<feature type="region of interest" description="Disordered" evidence="1">
    <location>
        <begin position="1"/>
        <end position="29"/>
    </location>
</feature>
<evidence type="ECO:0008006" key="5">
    <source>
        <dbReference type="Google" id="ProtNLM"/>
    </source>
</evidence>
<keyword evidence="2" id="KW-0472">Membrane</keyword>